<dbReference type="RefSeq" id="WP_116480095.1">
    <property type="nucleotide sequence ID" value="NZ_QEKV01000005.1"/>
</dbReference>
<gene>
    <name evidence="2" type="ORF">C7381_1052</name>
</gene>
<name>A0A2U1E384_9FIRM</name>
<comment type="caution">
    <text evidence="2">The sequence shown here is derived from an EMBL/GenBank/DDBJ whole genome shotgun (WGS) entry which is preliminary data.</text>
</comment>
<keyword evidence="3" id="KW-1185">Reference proteome</keyword>
<sequence>MSYIDERKENGEMNKELVKSAPEIMKAFGDLHAEYSKESATTLVEKEMVALGISITIKCIPCMLAHITSFKKAGGTREQLVDVIKTCILMNGGPGTAYGAKALKMYDELD</sequence>
<accession>A0A2U1E384</accession>
<dbReference type="InterPro" id="IPR029032">
    <property type="entry name" value="AhpD-like"/>
</dbReference>
<organism evidence="2 3">
    <name type="scientific">Ezakiella coagulans</name>
    <dbReference type="NCBI Taxonomy" id="46507"/>
    <lineage>
        <taxon>Bacteria</taxon>
        <taxon>Bacillati</taxon>
        <taxon>Bacillota</taxon>
        <taxon>Tissierellia</taxon>
        <taxon>Ezakiella</taxon>
    </lineage>
</organism>
<feature type="domain" description="Carboxymuconolactone decarboxylase-like" evidence="1">
    <location>
        <begin position="22"/>
        <end position="104"/>
    </location>
</feature>
<protein>
    <submittedName>
        <fullName evidence="2">4-carboxymuconolactone decarboxylase</fullName>
    </submittedName>
</protein>
<dbReference type="PANTHER" id="PTHR33930">
    <property type="entry name" value="ALKYL HYDROPEROXIDE REDUCTASE AHPD"/>
    <property type="match status" value="1"/>
</dbReference>
<dbReference type="Gene3D" id="1.20.1290.10">
    <property type="entry name" value="AhpD-like"/>
    <property type="match status" value="1"/>
</dbReference>
<evidence type="ECO:0000259" key="1">
    <source>
        <dbReference type="Pfam" id="PF02627"/>
    </source>
</evidence>
<evidence type="ECO:0000313" key="3">
    <source>
        <dbReference type="Proteomes" id="UP000245793"/>
    </source>
</evidence>
<reference evidence="2 3" key="1">
    <citation type="submission" date="2018-04" db="EMBL/GenBank/DDBJ databases">
        <title>Genomic Encyclopedia of Type Strains, Phase IV (KMG-IV): sequencing the most valuable type-strain genomes for metagenomic binning, comparative biology and taxonomic classification.</title>
        <authorList>
            <person name="Goeker M."/>
        </authorList>
    </citation>
    <scope>NUCLEOTIDE SEQUENCE [LARGE SCALE GENOMIC DNA]</scope>
    <source>
        <strain evidence="2 3">DSM 20705</strain>
    </source>
</reference>
<proteinExistence type="predicted"/>
<dbReference type="PANTHER" id="PTHR33930:SF2">
    <property type="entry name" value="BLR3452 PROTEIN"/>
    <property type="match status" value="1"/>
</dbReference>
<dbReference type="Proteomes" id="UP000245793">
    <property type="component" value="Unassembled WGS sequence"/>
</dbReference>
<evidence type="ECO:0000313" key="2">
    <source>
        <dbReference type="EMBL" id="PVY94302.1"/>
    </source>
</evidence>
<dbReference type="EMBL" id="QEKV01000005">
    <property type="protein sequence ID" value="PVY94302.1"/>
    <property type="molecule type" value="Genomic_DNA"/>
</dbReference>
<dbReference type="SUPFAM" id="SSF69118">
    <property type="entry name" value="AhpD-like"/>
    <property type="match status" value="1"/>
</dbReference>
<dbReference type="InterPro" id="IPR003779">
    <property type="entry name" value="CMD-like"/>
</dbReference>
<dbReference type="AlphaFoldDB" id="A0A2U1E384"/>
<dbReference type="Pfam" id="PF02627">
    <property type="entry name" value="CMD"/>
    <property type="match status" value="1"/>
</dbReference>
<dbReference type="GO" id="GO:0051920">
    <property type="term" value="F:peroxiredoxin activity"/>
    <property type="evidence" value="ECO:0007669"/>
    <property type="project" value="InterPro"/>
</dbReference>